<comment type="caution">
    <text evidence="2">The sequence shown here is derived from an EMBL/GenBank/DDBJ whole genome shotgun (WGS) entry which is preliminary data.</text>
</comment>
<dbReference type="InterPro" id="IPR050276">
    <property type="entry name" value="MshD_Acetyltransferase"/>
</dbReference>
<evidence type="ECO:0000313" key="2">
    <source>
        <dbReference type="EMBL" id="KAI6784534.1"/>
    </source>
</evidence>
<accession>A0A9Q0BHL5</accession>
<sequence>MCGLNNSTITNLGSVRITNMAFIRTYRAADFEATAHICRATLAPSLRPSQDAYRMAPYIWTHQYTHLSPTTCFVLDDGTGRAVGYCIGCPDIATFIEAYPRYVKDVLETRDEVGPAPPPGAPQPFTTGDGQVDEVCLRQLAYDPECLLRRENADLIDEQGYWGTMHIDLLDEWQGKGWGRKLIDEFVASVRAQKAAASKGVFIGIAPDNDKVVAFYEKMGFRRVDGGGLRMVRDI</sequence>
<feature type="domain" description="N-acetyltransferase" evidence="1">
    <location>
        <begin position="93"/>
        <end position="235"/>
    </location>
</feature>
<dbReference type="InterPro" id="IPR000182">
    <property type="entry name" value="GNAT_dom"/>
</dbReference>
<dbReference type="GeneID" id="75833057"/>
<dbReference type="InterPro" id="IPR016181">
    <property type="entry name" value="Acyl_CoA_acyltransferase"/>
</dbReference>
<name>A0A9Q0BHL5_9HYPO</name>
<dbReference type="OrthoDB" id="64477at2759"/>
<dbReference type="EMBL" id="JAGIXG020000004">
    <property type="protein sequence ID" value="KAI6784534.1"/>
    <property type="molecule type" value="Genomic_DNA"/>
</dbReference>
<proteinExistence type="predicted"/>
<dbReference type="Gene3D" id="3.40.630.30">
    <property type="match status" value="1"/>
</dbReference>
<keyword evidence="3" id="KW-1185">Reference proteome</keyword>
<dbReference type="AlphaFoldDB" id="A0A9Q0BHL5"/>
<reference evidence="2" key="2">
    <citation type="submission" date="2022-07" db="EMBL/GenBank/DDBJ databases">
        <authorList>
            <person name="Goncalves M.F.M."/>
            <person name="Hilario S."/>
            <person name="Van De Peer Y."/>
            <person name="Esteves A.C."/>
            <person name="Alves A."/>
        </authorList>
    </citation>
    <scope>NUCLEOTIDE SEQUENCE</scope>
    <source>
        <strain evidence="2">MUM 19.33</strain>
    </source>
</reference>
<dbReference type="Pfam" id="PF13508">
    <property type="entry name" value="Acetyltransf_7"/>
    <property type="match status" value="1"/>
</dbReference>
<dbReference type="Proteomes" id="UP001055219">
    <property type="component" value="Unassembled WGS sequence"/>
</dbReference>
<evidence type="ECO:0000259" key="1">
    <source>
        <dbReference type="PROSITE" id="PS51186"/>
    </source>
</evidence>
<reference evidence="2" key="1">
    <citation type="journal article" date="2021" name="J Fungi (Basel)">
        <title>Genomic and Metabolomic Analyses of the Marine Fungus Emericellopsis cladophorae: Insights into Saltwater Adaptability Mechanisms and Its Biosynthetic Potential.</title>
        <authorList>
            <person name="Goncalves M.F.M."/>
            <person name="Hilario S."/>
            <person name="Van de Peer Y."/>
            <person name="Esteves A.C."/>
            <person name="Alves A."/>
        </authorList>
    </citation>
    <scope>NUCLEOTIDE SEQUENCE</scope>
    <source>
        <strain evidence="2">MUM 19.33</strain>
    </source>
</reference>
<dbReference type="RefSeq" id="XP_051365390.1">
    <property type="nucleotide sequence ID" value="XM_051503026.1"/>
</dbReference>
<protein>
    <recommendedName>
        <fullName evidence="1">N-acetyltransferase domain-containing protein</fullName>
    </recommendedName>
</protein>
<dbReference type="PANTHER" id="PTHR43617">
    <property type="entry name" value="L-AMINO ACID N-ACETYLTRANSFERASE"/>
    <property type="match status" value="1"/>
</dbReference>
<dbReference type="PROSITE" id="PS51186">
    <property type="entry name" value="GNAT"/>
    <property type="match status" value="1"/>
</dbReference>
<organism evidence="2 3">
    <name type="scientific">Emericellopsis cladophorae</name>
    <dbReference type="NCBI Taxonomy" id="2686198"/>
    <lineage>
        <taxon>Eukaryota</taxon>
        <taxon>Fungi</taxon>
        <taxon>Dikarya</taxon>
        <taxon>Ascomycota</taxon>
        <taxon>Pezizomycotina</taxon>
        <taxon>Sordariomycetes</taxon>
        <taxon>Hypocreomycetidae</taxon>
        <taxon>Hypocreales</taxon>
        <taxon>Bionectriaceae</taxon>
        <taxon>Emericellopsis</taxon>
    </lineage>
</organism>
<dbReference type="GO" id="GO:0016747">
    <property type="term" value="F:acyltransferase activity, transferring groups other than amino-acyl groups"/>
    <property type="evidence" value="ECO:0007669"/>
    <property type="project" value="InterPro"/>
</dbReference>
<evidence type="ECO:0000313" key="3">
    <source>
        <dbReference type="Proteomes" id="UP001055219"/>
    </source>
</evidence>
<gene>
    <name evidence="2" type="ORF">J7T54_006579</name>
</gene>
<dbReference type="PANTHER" id="PTHR43617:SF20">
    <property type="entry name" value="N-ALPHA-ACETYLTRANSFERASE RIMI"/>
    <property type="match status" value="1"/>
</dbReference>
<dbReference type="SUPFAM" id="SSF55729">
    <property type="entry name" value="Acyl-CoA N-acyltransferases (Nat)"/>
    <property type="match status" value="1"/>
</dbReference>